<dbReference type="AlphaFoldDB" id="A0A9X3E3D8"/>
<gene>
    <name evidence="10" type="ORF">OSH07_07660</name>
</gene>
<dbReference type="PANTHER" id="PTHR42718:SF46">
    <property type="entry name" value="BLR6921 PROTEIN"/>
    <property type="match status" value="1"/>
</dbReference>
<evidence type="ECO:0000313" key="11">
    <source>
        <dbReference type="Proteomes" id="UP001144805"/>
    </source>
</evidence>
<accession>A0A9X3E3D8</accession>
<evidence type="ECO:0000256" key="6">
    <source>
        <dbReference type="ARBA" id="ARBA00023136"/>
    </source>
</evidence>
<feature type="region of interest" description="Disordered" evidence="7">
    <location>
        <begin position="460"/>
        <end position="483"/>
    </location>
</feature>
<dbReference type="Gene3D" id="1.20.1720.10">
    <property type="entry name" value="Multidrug resistance protein D"/>
    <property type="match status" value="1"/>
</dbReference>
<comment type="caution">
    <text evidence="10">The sequence shown here is derived from an EMBL/GenBank/DDBJ whole genome shotgun (WGS) entry which is preliminary data.</text>
</comment>
<protein>
    <submittedName>
        <fullName evidence="10">MFS transporter</fullName>
    </submittedName>
</protein>
<dbReference type="GO" id="GO:0022857">
    <property type="term" value="F:transmembrane transporter activity"/>
    <property type="evidence" value="ECO:0007669"/>
    <property type="project" value="InterPro"/>
</dbReference>
<evidence type="ECO:0000259" key="9">
    <source>
        <dbReference type="PROSITE" id="PS50850"/>
    </source>
</evidence>
<proteinExistence type="predicted"/>
<dbReference type="Proteomes" id="UP001144805">
    <property type="component" value="Unassembled WGS sequence"/>
</dbReference>
<feature type="transmembrane region" description="Helical" evidence="8">
    <location>
        <begin position="166"/>
        <end position="187"/>
    </location>
</feature>
<keyword evidence="5 8" id="KW-1133">Transmembrane helix</keyword>
<feature type="transmembrane region" description="Helical" evidence="8">
    <location>
        <begin position="331"/>
        <end position="351"/>
    </location>
</feature>
<evidence type="ECO:0000256" key="4">
    <source>
        <dbReference type="ARBA" id="ARBA00022692"/>
    </source>
</evidence>
<feature type="transmembrane region" description="Helical" evidence="8">
    <location>
        <begin position="77"/>
        <end position="97"/>
    </location>
</feature>
<dbReference type="PANTHER" id="PTHR42718">
    <property type="entry name" value="MAJOR FACILITATOR SUPERFAMILY MULTIDRUG TRANSPORTER MFSC"/>
    <property type="match status" value="1"/>
</dbReference>
<feature type="compositionally biased region" description="Basic and acidic residues" evidence="7">
    <location>
        <begin position="460"/>
        <end position="472"/>
    </location>
</feature>
<dbReference type="PRINTS" id="PR01036">
    <property type="entry name" value="TCRTETB"/>
</dbReference>
<dbReference type="SUPFAM" id="SSF103473">
    <property type="entry name" value="MFS general substrate transporter"/>
    <property type="match status" value="1"/>
</dbReference>
<feature type="transmembrane region" description="Helical" evidence="8">
    <location>
        <begin position="103"/>
        <end position="124"/>
    </location>
</feature>
<feature type="transmembrane region" description="Helical" evidence="8">
    <location>
        <begin position="258"/>
        <end position="279"/>
    </location>
</feature>
<feature type="transmembrane region" description="Helical" evidence="8">
    <location>
        <begin position="136"/>
        <end position="160"/>
    </location>
</feature>
<name>A0A9X3E3D8_9HYPH</name>
<dbReference type="InterPro" id="IPR020846">
    <property type="entry name" value="MFS_dom"/>
</dbReference>
<feature type="transmembrane region" description="Helical" evidence="8">
    <location>
        <begin position="48"/>
        <end position="70"/>
    </location>
</feature>
<feature type="transmembrane region" description="Helical" evidence="8">
    <location>
        <begin position="299"/>
        <end position="319"/>
    </location>
</feature>
<comment type="subcellular location">
    <subcellularLocation>
        <location evidence="1">Cell membrane</location>
        <topology evidence="1">Multi-pass membrane protein</topology>
    </subcellularLocation>
</comment>
<dbReference type="GO" id="GO:0005886">
    <property type="term" value="C:plasma membrane"/>
    <property type="evidence" value="ECO:0007669"/>
    <property type="project" value="UniProtKB-SubCell"/>
</dbReference>
<keyword evidence="2" id="KW-0813">Transport</keyword>
<dbReference type="PROSITE" id="PS50850">
    <property type="entry name" value="MFS"/>
    <property type="match status" value="1"/>
</dbReference>
<dbReference type="Gene3D" id="1.20.1250.20">
    <property type="entry name" value="MFS general substrate transporter like domains"/>
    <property type="match status" value="1"/>
</dbReference>
<dbReference type="InterPro" id="IPR011701">
    <property type="entry name" value="MFS"/>
</dbReference>
<evidence type="ECO:0000256" key="5">
    <source>
        <dbReference type="ARBA" id="ARBA00022989"/>
    </source>
</evidence>
<keyword evidence="11" id="KW-1185">Reference proteome</keyword>
<feature type="domain" description="Major facilitator superfamily (MFS) profile" evidence="9">
    <location>
        <begin position="12"/>
        <end position="458"/>
    </location>
</feature>
<sequence length="483" mass="51390">MVPHRPPARILLPLIVACALFMENLDSTVLSTSLPAIARDFGVSPIDLKLALTSYLLTIAIFIPASGWVADRFGARSVFRLAIVLFTLGSICCGLSSSIPEIVASRVLQGIGGAMMVPVGRLVILKSVSKSELVGALAWLTVPALIGPVVGPVVGGFITTYFEWRWIFWINVPIGVLGVVLATLFIPDIRGEQQVRFDVPGFLLTAFGIAGFITGSTSLGLNLMPWPYVATCLLGGAALLTVYFFYSRRVADPILDLSLFAIPSFAASVIGGMLFRIGIGALPFLLPLMLQLGYGLTPFQSGTITFVSAIGAIAMKFVAPPLLRRLGFRTVLIANSFIAAFFVGIPAAFSIGTPMHLITGLLFVGGFFRSLQFTSANALSFADVPQSKMSRATSMTSVFQQLSLSLGISTGAISLQLTMKAHGGTHLDLAAFHPAFIAIGLIAASSVIFFVRMPKDAGEEMSGRQRATKELAPDPVTAMRERA</sequence>
<evidence type="ECO:0000313" key="10">
    <source>
        <dbReference type="EMBL" id="MCX5569068.1"/>
    </source>
</evidence>
<feature type="transmembrane region" description="Helical" evidence="8">
    <location>
        <begin position="431"/>
        <end position="451"/>
    </location>
</feature>
<dbReference type="RefSeq" id="WP_266338020.1">
    <property type="nucleotide sequence ID" value="NZ_JAPKNK010000002.1"/>
</dbReference>
<organism evidence="10 11">
    <name type="scientific">Kaistia nematophila</name>
    <dbReference type="NCBI Taxonomy" id="2994654"/>
    <lineage>
        <taxon>Bacteria</taxon>
        <taxon>Pseudomonadati</taxon>
        <taxon>Pseudomonadota</taxon>
        <taxon>Alphaproteobacteria</taxon>
        <taxon>Hyphomicrobiales</taxon>
        <taxon>Kaistiaceae</taxon>
        <taxon>Kaistia</taxon>
    </lineage>
</organism>
<evidence type="ECO:0000256" key="7">
    <source>
        <dbReference type="SAM" id="MobiDB-lite"/>
    </source>
</evidence>
<evidence type="ECO:0000256" key="2">
    <source>
        <dbReference type="ARBA" id="ARBA00022448"/>
    </source>
</evidence>
<dbReference type="Pfam" id="PF07690">
    <property type="entry name" value="MFS_1"/>
    <property type="match status" value="1"/>
</dbReference>
<keyword evidence="6 8" id="KW-0472">Membrane</keyword>
<feature type="transmembrane region" description="Helical" evidence="8">
    <location>
        <begin position="226"/>
        <end position="246"/>
    </location>
</feature>
<dbReference type="EMBL" id="JAPKNK010000002">
    <property type="protein sequence ID" value="MCX5569068.1"/>
    <property type="molecule type" value="Genomic_DNA"/>
</dbReference>
<evidence type="ECO:0000256" key="8">
    <source>
        <dbReference type="SAM" id="Phobius"/>
    </source>
</evidence>
<dbReference type="InterPro" id="IPR036259">
    <property type="entry name" value="MFS_trans_sf"/>
</dbReference>
<keyword evidence="4 8" id="KW-0812">Transmembrane</keyword>
<reference evidence="10" key="1">
    <citation type="submission" date="2022-11" db="EMBL/GenBank/DDBJ databases">
        <title>Biodiversity and phylogenetic relationships of bacteria.</title>
        <authorList>
            <person name="Machado R.A.R."/>
            <person name="Bhat A."/>
            <person name="Loulou A."/>
            <person name="Kallel S."/>
        </authorList>
    </citation>
    <scope>NUCLEOTIDE SEQUENCE</scope>
    <source>
        <strain evidence="10">K-TC2</strain>
    </source>
</reference>
<feature type="transmembrane region" description="Helical" evidence="8">
    <location>
        <begin position="199"/>
        <end position="220"/>
    </location>
</feature>
<evidence type="ECO:0000256" key="1">
    <source>
        <dbReference type="ARBA" id="ARBA00004651"/>
    </source>
</evidence>
<evidence type="ECO:0000256" key="3">
    <source>
        <dbReference type="ARBA" id="ARBA00022475"/>
    </source>
</evidence>
<keyword evidence="3" id="KW-1003">Cell membrane</keyword>